<dbReference type="EMBL" id="FMZL01000001">
    <property type="protein sequence ID" value="SDB95743.1"/>
    <property type="molecule type" value="Genomic_DNA"/>
</dbReference>
<dbReference type="InterPro" id="IPR035644">
    <property type="entry name" value="MraZ_C"/>
</dbReference>
<dbReference type="GO" id="GO:0005737">
    <property type="term" value="C:cytoplasm"/>
    <property type="evidence" value="ECO:0007669"/>
    <property type="project" value="UniProtKB-UniRule"/>
</dbReference>
<sequence>MYLTGTYKHNLDAKQRITLPAPFRKEFGEKVCLIPIGGKILGFTPEGHQAWVESYFPNGYNPRSKKDERLRFLLNAKTMTLELDSAGRLALGKLGAEALASCDIKREVAVVGNTDHFEIWDAEDYDKTIAELDESIDELDSLMYD</sequence>
<dbReference type="Proteomes" id="UP000199480">
    <property type="component" value="Chromosome I"/>
</dbReference>
<dbReference type="InterPro" id="IPR037914">
    <property type="entry name" value="SpoVT-AbrB_sf"/>
</dbReference>
<dbReference type="InterPro" id="IPR035642">
    <property type="entry name" value="MraZ_N"/>
</dbReference>
<dbReference type="RefSeq" id="WP_090844091.1">
    <property type="nucleotide sequence ID" value="NZ_CAXVIU010000003.1"/>
</dbReference>
<evidence type="ECO:0000256" key="1">
    <source>
        <dbReference type="ARBA" id="ARBA00013860"/>
    </source>
</evidence>
<protein>
    <recommendedName>
        <fullName evidence="1 7">Transcriptional regulator MraZ</fullName>
    </recommendedName>
</protein>
<keyword evidence="5 7" id="KW-0238">DNA-binding</keyword>
<dbReference type="EMBL" id="LT629759">
    <property type="protein sequence ID" value="SDR68300.1"/>
    <property type="molecule type" value="Genomic_DNA"/>
</dbReference>
<organism evidence="12 14">
    <name type="scientific">Parafannyhessea umbonata</name>
    <dbReference type="NCBI Taxonomy" id="604330"/>
    <lineage>
        <taxon>Bacteria</taxon>
        <taxon>Bacillati</taxon>
        <taxon>Actinomycetota</taxon>
        <taxon>Coriobacteriia</taxon>
        <taxon>Coriobacteriales</taxon>
        <taxon>Atopobiaceae</taxon>
        <taxon>Parafannyhessea</taxon>
    </lineage>
</organism>
<dbReference type="HAMAP" id="MF_01008">
    <property type="entry name" value="MraZ"/>
    <property type="match status" value="1"/>
</dbReference>
<dbReference type="OrthoDB" id="9807753at2"/>
<dbReference type="GeneID" id="78499988"/>
<evidence type="ECO:0000313" key="11">
    <source>
        <dbReference type="EMBL" id="SDB95743.1"/>
    </source>
</evidence>
<reference evidence="9 15" key="3">
    <citation type="submission" date="2019-08" db="EMBL/GenBank/DDBJ databases">
        <title>In-depth cultivation of the pig gut microbiome towards novel bacterial diversity and tailored functional studies.</title>
        <authorList>
            <person name="Wylensek D."/>
            <person name="Hitch T.C.A."/>
            <person name="Clavel T."/>
        </authorList>
    </citation>
    <scope>NUCLEOTIDE SEQUENCE [LARGE SCALE GENOMIC DNA]</scope>
    <source>
        <strain evidence="9 15">WB01_CNA04</strain>
    </source>
</reference>
<reference evidence="12" key="1">
    <citation type="submission" date="2016-10" db="EMBL/GenBank/DDBJ databases">
        <authorList>
            <person name="de Groot N.N."/>
        </authorList>
    </citation>
    <scope>NUCLEOTIDE SEQUENCE [LARGE SCALE GENOMIC DNA]</scope>
    <source>
        <strain evidence="11">DSM 22619</strain>
        <strain evidence="12">DSM 22620</strain>
    </source>
</reference>
<keyword evidence="6 7" id="KW-0804">Transcription</keyword>
<dbReference type="SUPFAM" id="SSF89447">
    <property type="entry name" value="AbrB/MazE/MraZ-like"/>
    <property type="match status" value="1"/>
</dbReference>
<dbReference type="GO" id="GO:0009295">
    <property type="term" value="C:nucleoid"/>
    <property type="evidence" value="ECO:0007669"/>
    <property type="project" value="UniProtKB-SubCell"/>
</dbReference>
<evidence type="ECO:0000256" key="3">
    <source>
        <dbReference type="ARBA" id="ARBA00022737"/>
    </source>
</evidence>
<dbReference type="CDD" id="cd16320">
    <property type="entry name" value="MraZ_N"/>
    <property type="match status" value="1"/>
</dbReference>
<dbReference type="GO" id="GO:0003700">
    <property type="term" value="F:DNA-binding transcription factor activity"/>
    <property type="evidence" value="ECO:0007669"/>
    <property type="project" value="UniProtKB-UniRule"/>
</dbReference>
<comment type="similarity">
    <text evidence="7">Belongs to the MraZ family.</text>
</comment>
<dbReference type="Proteomes" id="UP000434342">
    <property type="component" value="Unassembled WGS sequence"/>
</dbReference>
<evidence type="ECO:0000256" key="6">
    <source>
        <dbReference type="ARBA" id="ARBA00023163"/>
    </source>
</evidence>
<comment type="subunit">
    <text evidence="7">Forms oligomers.</text>
</comment>
<comment type="subcellular location">
    <subcellularLocation>
        <location evidence="7">Cytoplasm</location>
        <location evidence="7">Nucleoid</location>
    </subcellularLocation>
</comment>
<dbReference type="InterPro" id="IPR007159">
    <property type="entry name" value="SpoVT-AbrB_dom"/>
</dbReference>
<evidence type="ECO:0000313" key="13">
    <source>
        <dbReference type="Proteomes" id="UP000198528"/>
    </source>
</evidence>
<dbReference type="STRING" id="604330.SAMN04489857_0613"/>
<dbReference type="InterPro" id="IPR038619">
    <property type="entry name" value="MraZ_sf"/>
</dbReference>
<dbReference type="Pfam" id="PF02381">
    <property type="entry name" value="MraZ"/>
    <property type="match status" value="2"/>
</dbReference>
<evidence type="ECO:0000313" key="16">
    <source>
        <dbReference type="Proteomes" id="UP000565613"/>
    </source>
</evidence>
<proteinExistence type="inferred from homology"/>
<gene>
    <name evidence="7" type="primary">mraZ</name>
    <name evidence="9" type="ORF">FYJ69_03470</name>
    <name evidence="10" type="ORF">HF885_02835</name>
    <name evidence="11" type="ORF">SAMN04487824_10131</name>
    <name evidence="12" type="ORF">SAMN04489857_0613</name>
</gene>
<dbReference type="PROSITE" id="PS51740">
    <property type="entry name" value="SPOVT_ABRB"/>
    <property type="match status" value="1"/>
</dbReference>
<name>A0A1H1L1X9_9ACTN</name>
<evidence type="ECO:0000313" key="9">
    <source>
        <dbReference type="EMBL" id="MST59978.1"/>
    </source>
</evidence>
<dbReference type="Proteomes" id="UP000198528">
    <property type="component" value="Unassembled WGS sequence"/>
</dbReference>
<evidence type="ECO:0000313" key="14">
    <source>
        <dbReference type="Proteomes" id="UP000199480"/>
    </source>
</evidence>
<keyword evidence="13" id="KW-1185">Reference proteome</keyword>
<evidence type="ECO:0000313" key="12">
    <source>
        <dbReference type="EMBL" id="SDR68300.1"/>
    </source>
</evidence>
<dbReference type="GO" id="GO:0000976">
    <property type="term" value="F:transcription cis-regulatory region binding"/>
    <property type="evidence" value="ECO:0007669"/>
    <property type="project" value="TreeGrafter"/>
</dbReference>
<evidence type="ECO:0000313" key="10">
    <source>
        <dbReference type="EMBL" id="NMF25385.1"/>
    </source>
</evidence>
<reference evidence="10 16" key="4">
    <citation type="submission" date="2020-04" db="EMBL/GenBank/DDBJ databases">
        <authorList>
            <person name="Hitch T.C.A."/>
            <person name="Wylensek D."/>
            <person name="Clavel T."/>
        </authorList>
    </citation>
    <scope>NUCLEOTIDE SEQUENCE [LARGE SCALE GENOMIC DNA]</scope>
    <source>
        <strain evidence="10 16">105184</strain>
    </source>
</reference>
<evidence type="ECO:0000256" key="5">
    <source>
        <dbReference type="ARBA" id="ARBA00023125"/>
    </source>
</evidence>
<feature type="domain" description="SpoVT-AbrB" evidence="8">
    <location>
        <begin position="6"/>
        <end position="47"/>
    </location>
</feature>
<dbReference type="GO" id="GO:2000143">
    <property type="term" value="P:negative regulation of DNA-templated transcription initiation"/>
    <property type="evidence" value="ECO:0007669"/>
    <property type="project" value="TreeGrafter"/>
</dbReference>
<dbReference type="AlphaFoldDB" id="A0A1H1L1X9"/>
<dbReference type="Gene3D" id="3.40.1550.20">
    <property type="entry name" value="Transcriptional regulator MraZ domain"/>
    <property type="match status" value="1"/>
</dbReference>
<evidence type="ECO:0000256" key="7">
    <source>
        <dbReference type="HAMAP-Rule" id="MF_01008"/>
    </source>
</evidence>
<dbReference type="EMBL" id="VUND01000001">
    <property type="protein sequence ID" value="MST59978.1"/>
    <property type="molecule type" value="Genomic_DNA"/>
</dbReference>
<dbReference type="InterPro" id="IPR020603">
    <property type="entry name" value="MraZ_dom"/>
</dbReference>
<keyword evidence="2 7" id="KW-0963">Cytoplasm</keyword>
<dbReference type="EMBL" id="JABAGR010000002">
    <property type="protein sequence ID" value="NMF25385.1"/>
    <property type="molecule type" value="Genomic_DNA"/>
</dbReference>
<evidence type="ECO:0000256" key="2">
    <source>
        <dbReference type="ARBA" id="ARBA00022490"/>
    </source>
</evidence>
<evidence type="ECO:0000313" key="15">
    <source>
        <dbReference type="Proteomes" id="UP000434342"/>
    </source>
</evidence>
<dbReference type="Proteomes" id="UP000565613">
    <property type="component" value="Unassembled WGS sequence"/>
</dbReference>
<accession>A0A1H1L1X9</accession>
<dbReference type="PANTHER" id="PTHR34701:SF1">
    <property type="entry name" value="TRANSCRIPTIONAL REGULATOR MRAZ"/>
    <property type="match status" value="1"/>
</dbReference>
<reference evidence="13 14" key="2">
    <citation type="submission" date="2016-10" db="EMBL/GenBank/DDBJ databases">
        <authorList>
            <person name="Varghese N."/>
            <person name="Submissions S."/>
        </authorList>
    </citation>
    <scope>NUCLEOTIDE SEQUENCE [LARGE SCALE GENOMIC DNA]</scope>
    <source>
        <strain evidence="13">DSM 22619</strain>
        <strain evidence="14">DSM 22620</strain>
    </source>
</reference>
<dbReference type="PANTHER" id="PTHR34701">
    <property type="entry name" value="TRANSCRIPTIONAL REGULATOR MRAZ"/>
    <property type="match status" value="1"/>
</dbReference>
<dbReference type="InterPro" id="IPR003444">
    <property type="entry name" value="MraZ"/>
</dbReference>
<keyword evidence="4 7" id="KW-0805">Transcription regulation</keyword>
<evidence type="ECO:0000259" key="8">
    <source>
        <dbReference type="PROSITE" id="PS51740"/>
    </source>
</evidence>
<evidence type="ECO:0000256" key="4">
    <source>
        <dbReference type="ARBA" id="ARBA00023015"/>
    </source>
</evidence>
<dbReference type="CDD" id="cd16321">
    <property type="entry name" value="MraZ_C"/>
    <property type="match status" value="1"/>
</dbReference>
<keyword evidence="3" id="KW-0677">Repeat</keyword>